<dbReference type="Proteomes" id="UP000789860">
    <property type="component" value="Unassembled WGS sequence"/>
</dbReference>
<protein>
    <submittedName>
        <fullName evidence="1">9746_t:CDS:1</fullName>
    </submittedName>
</protein>
<comment type="caution">
    <text evidence="1">The sequence shown here is derived from an EMBL/GenBank/DDBJ whole genome shotgun (WGS) entry which is preliminary data.</text>
</comment>
<feature type="non-terminal residue" evidence="1">
    <location>
        <position position="1"/>
    </location>
</feature>
<reference evidence="1" key="1">
    <citation type="submission" date="2021-06" db="EMBL/GenBank/DDBJ databases">
        <authorList>
            <person name="Kallberg Y."/>
            <person name="Tangrot J."/>
            <person name="Rosling A."/>
        </authorList>
    </citation>
    <scope>NUCLEOTIDE SEQUENCE</scope>
    <source>
        <strain evidence="1">AU212A</strain>
    </source>
</reference>
<organism evidence="1 2">
    <name type="scientific">Scutellospora calospora</name>
    <dbReference type="NCBI Taxonomy" id="85575"/>
    <lineage>
        <taxon>Eukaryota</taxon>
        <taxon>Fungi</taxon>
        <taxon>Fungi incertae sedis</taxon>
        <taxon>Mucoromycota</taxon>
        <taxon>Glomeromycotina</taxon>
        <taxon>Glomeromycetes</taxon>
        <taxon>Diversisporales</taxon>
        <taxon>Gigasporaceae</taxon>
        <taxon>Scutellospora</taxon>
    </lineage>
</organism>
<keyword evidence="2" id="KW-1185">Reference proteome</keyword>
<evidence type="ECO:0000313" key="2">
    <source>
        <dbReference type="Proteomes" id="UP000789860"/>
    </source>
</evidence>
<feature type="non-terminal residue" evidence="1">
    <location>
        <position position="57"/>
    </location>
</feature>
<evidence type="ECO:0000313" key="1">
    <source>
        <dbReference type="EMBL" id="CAG8596045.1"/>
    </source>
</evidence>
<dbReference type="EMBL" id="CAJVPM010013626">
    <property type="protein sequence ID" value="CAG8596045.1"/>
    <property type="molecule type" value="Genomic_DNA"/>
</dbReference>
<gene>
    <name evidence="1" type="ORF">SCALOS_LOCUS6758</name>
</gene>
<accession>A0ACA9MM93</accession>
<proteinExistence type="predicted"/>
<sequence>RSQRGLNKVAIDYALVIDVSASMNAKIRPPLPKCFAGHDLKEKYRSEGWWCDVCGED</sequence>
<name>A0ACA9MM93_9GLOM</name>